<dbReference type="Gene3D" id="3.40.50.150">
    <property type="entry name" value="Vaccinia Virus protein VP39"/>
    <property type="match status" value="1"/>
</dbReference>
<dbReference type="OrthoDB" id="9760689at2"/>
<dbReference type="InterPro" id="IPR029063">
    <property type="entry name" value="SAM-dependent_MTases_sf"/>
</dbReference>
<proteinExistence type="predicted"/>
<comment type="caution">
    <text evidence="2">The sequence shown here is derived from an EMBL/GenBank/DDBJ whole genome shotgun (WGS) entry which is preliminary data.</text>
</comment>
<dbReference type="GO" id="GO:0008757">
    <property type="term" value="F:S-adenosylmethionine-dependent methyltransferase activity"/>
    <property type="evidence" value="ECO:0007669"/>
    <property type="project" value="InterPro"/>
</dbReference>
<dbReference type="SUPFAM" id="SSF53335">
    <property type="entry name" value="S-adenosyl-L-methionine-dependent methyltransferases"/>
    <property type="match status" value="1"/>
</dbReference>
<dbReference type="EMBL" id="JXQQ01000040">
    <property type="protein sequence ID" value="KIQ30555.1"/>
    <property type="molecule type" value="Genomic_DNA"/>
</dbReference>
<dbReference type="RefSeq" id="WP_042580060.1">
    <property type="nucleotide sequence ID" value="NZ_JXQQ01000040.1"/>
</dbReference>
<evidence type="ECO:0000259" key="1">
    <source>
        <dbReference type="Pfam" id="PF08241"/>
    </source>
</evidence>
<dbReference type="Pfam" id="PF08241">
    <property type="entry name" value="Methyltransf_11"/>
    <property type="match status" value="1"/>
</dbReference>
<dbReference type="CDD" id="cd02440">
    <property type="entry name" value="AdoMet_MTases"/>
    <property type="match status" value="1"/>
</dbReference>
<evidence type="ECO:0000313" key="2">
    <source>
        <dbReference type="EMBL" id="KIQ30555.1"/>
    </source>
</evidence>
<accession>A0A0D0MMI9</accession>
<sequence>MLDDILLPGVLLNYSNGYWQSNIEGNSDGRSANAFYFGNKEWAREYFAFCHRDAHFRNRWLAAGGNWTDKVVIDLGCGPGNVFATLGGTPRLLVGVDVAGGSLEMAAGIGYTAVLADAANTPFRSQIADIVAINASLHHCDDMQAVLREGARLVKPNGLLITDHDPQLTAWDYKGVARLLWNARLGIYRLLRHGFHKTGNQQSWGLKTEVHHRPGDGVTREFFTSTLEPLGFEVAVHPHNHQVGEAALRGDVGPAQWKYRIGNLLSGRDPAAPGSALSLMCIARRRPEVAAARA</sequence>
<dbReference type="Proteomes" id="UP000032067">
    <property type="component" value="Unassembled WGS sequence"/>
</dbReference>
<keyword evidence="2" id="KW-0808">Transferase</keyword>
<dbReference type="AlphaFoldDB" id="A0A0D0MMI9"/>
<gene>
    <name evidence="2" type="ORF">RT97_17445</name>
</gene>
<dbReference type="InterPro" id="IPR013216">
    <property type="entry name" value="Methyltransf_11"/>
</dbReference>
<keyword evidence="2" id="KW-0489">Methyltransferase</keyword>
<protein>
    <submittedName>
        <fullName evidence="2">Methyltransferase</fullName>
    </submittedName>
</protein>
<evidence type="ECO:0000313" key="3">
    <source>
        <dbReference type="Proteomes" id="UP000032067"/>
    </source>
</evidence>
<reference evidence="2 3" key="1">
    <citation type="submission" date="2014-12" db="EMBL/GenBank/DDBJ databases">
        <title>16Stimator: statistical estimation of ribosomal gene copy numbers from draft genome assemblies.</title>
        <authorList>
            <person name="Perisin M.A."/>
            <person name="Vetter M."/>
            <person name="Gilbert J.A."/>
            <person name="Bergelson J."/>
        </authorList>
    </citation>
    <scope>NUCLEOTIDE SEQUENCE [LARGE SCALE GENOMIC DNA]</scope>
    <source>
        <strain evidence="2 3">MEDvA23</strain>
    </source>
</reference>
<feature type="domain" description="Methyltransferase type 11" evidence="1">
    <location>
        <begin position="74"/>
        <end position="161"/>
    </location>
</feature>
<organism evidence="2 3">
    <name type="scientific">Variovorax paradoxus</name>
    <dbReference type="NCBI Taxonomy" id="34073"/>
    <lineage>
        <taxon>Bacteria</taxon>
        <taxon>Pseudomonadati</taxon>
        <taxon>Pseudomonadota</taxon>
        <taxon>Betaproteobacteria</taxon>
        <taxon>Burkholderiales</taxon>
        <taxon>Comamonadaceae</taxon>
        <taxon>Variovorax</taxon>
    </lineage>
</organism>
<dbReference type="GO" id="GO:0032259">
    <property type="term" value="P:methylation"/>
    <property type="evidence" value="ECO:0007669"/>
    <property type="project" value="UniProtKB-KW"/>
</dbReference>
<name>A0A0D0MMI9_VARPD</name>